<name>A0A9X0LCG6_9ACTN</name>
<dbReference type="Pfam" id="PF10066">
    <property type="entry name" value="DUF2304"/>
    <property type="match status" value="1"/>
</dbReference>
<keyword evidence="3" id="KW-1185">Reference proteome</keyword>
<comment type="caution">
    <text evidence="2">The sequence shown here is derived from an EMBL/GenBank/DDBJ whole genome shotgun (WGS) entry which is preliminary data.</text>
</comment>
<keyword evidence="1" id="KW-0812">Transmembrane</keyword>
<organism evidence="2 3">
    <name type="scientific">Micromonospora maris</name>
    <dbReference type="NCBI Taxonomy" id="1003110"/>
    <lineage>
        <taxon>Bacteria</taxon>
        <taxon>Bacillati</taxon>
        <taxon>Actinomycetota</taxon>
        <taxon>Actinomycetes</taxon>
        <taxon>Micromonosporales</taxon>
        <taxon>Micromonosporaceae</taxon>
        <taxon>Micromonospora</taxon>
    </lineage>
</organism>
<evidence type="ECO:0000256" key="1">
    <source>
        <dbReference type="SAM" id="Phobius"/>
    </source>
</evidence>
<dbReference type="RefSeq" id="WP_013734313.1">
    <property type="nucleotide sequence ID" value="NZ_CP108425.1"/>
</dbReference>
<dbReference type="InterPro" id="IPR019277">
    <property type="entry name" value="DUF2304"/>
</dbReference>
<dbReference type="Proteomes" id="UP000053246">
    <property type="component" value="Unassembled WGS sequence"/>
</dbReference>
<feature type="transmembrane region" description="Helical" evidence="1">
    <location>
        <begin position="6"/>
        <end position="22"/>
    </location>
</feature>
<evidence type="ECO:0000313" key="3">
    <source>
        <dbReference type="Proteomes" id="UP000053246"/>
    </source>
</evidence>
<keyword evidence="1" id="KW-0472">Membrane</keyword>
<evidence type="ECO:0000313" key="2">
    <source>
        <dbReference type="EMBL" id="KUJ45011.1"/>
    </source>
</evidence>
<reference evidence="2 3" key="1">
    <citation type="submission" date="2015-10" db="EMBL/GenBank/DDBJ databases">
        <authorList>
            <person name="Ju K.-S."/>
            <person name="Doroghazi J.R."/>
            <person name="Metcalf W.W."/>
        </authorList>
    </citation>
    <scope>NUCLEOTIDE SEQUENCE [LARGE SCALE GENOMIC DNA]</scope>
    <source>
        <strain evidence="2 3">NRRL B-24793</strain>
    </source>
</reference>
<feature type="transmembrane region" description="Helical" evidence="1">
    <location>
        <begin position="58"/>
        <end position="85"/>
    </location>
</feature>
<dbReference type="OMA" id="HIYYAPS"/>
<gene>
    <name evidence="2" type="ORF">ADL17_17980</name>
</gene>
<keyword evidence="1" id="KW-1133">Transmembrane helix</keyword>
<dbReference type="EMBL" id="LMWI01000002">
    <property type="protein sequence ID" value="KUJ45011.1"/>
    <property type="molecule type" value="Genomic_DNA"/>
</dbReference>
<feature type="transmembrane region" description="Helical" evidence="1">
    <location>
        <begin position="34"/>
        <end position="52"/>
    </location>
</feature>
<proteinExistence type="predicted"/>
<protein>
    <recommendedName>
        <fullName evidence="4">DUF2304 domain-containing protein</fullName>
    </recommendedName>
</protein>
<dbReference type="AlphaFoldDB" id="A0A9X0LCG6"/>
<evidence type="ECO:0008006" key="4">
    <source>
        <dbReference type="Google" id="ProtNLM"/>
    </source>
</evidence>
<accession>A0A9X0LCG6</accession>
<sequence>MKLTLVTGLTGLVLLATIVELLRRRQLREKYGMLWLGLLFVVIPLSLFPRLLDGVADLVGVASGVSLVLFLGIVFLLLVCIHLSWEVSALEEETRTLAEEFALLRAEVEADRAERADRQELVSRDG</sequence>